<protein>
    <submittedName>
        <fullName evidence="1">Uncharacterized protein</fullName>
    </submittedName>
</protein>
<dbReference type="Proteomes" id="UP001227268">
    <property type="component" value="Unassembled WGS sequence"/>
</dbReference>
<evidence type="ECO:0000313" key="2">
    <source>
        <dbReference type="Proteomes" id="UP001227268"/>
    </source>
</evidence>
<sequence length="367" mass="41008">MSGEPIPTSLSTVTKGWEIEASVNMENVQLKVYQETKEDKQTLCWVPSEAGKASSDSMAYSITLSAKRNGDLEDVSFDSTVATVLIDDQECASFWLKEKPYTMDHSRVDATHVREWIFSQPVSDRDTHAPWDLQLILKSVIRSQRLNEEDGPARSKAEQDLGTIVIEIRRAQHGPRVEYKPVYEGLQDSGTISEKTKKGILGAVTTFRDKQSTRNSKMVTRSLRKPEDTKCPMWTFRINYAPEAVLQAQGRIPIKHNIARGQAGLNATAPIELDDEPGLSARSVKEKKPKIADSGDENEPDATEAALLAELERHRAKKRKQTSRSVDLSAYGSDNKAAVAQRMNKKLRARREKEKDGGQVDLTLLSD</sequence>
<name>A0ACC2V5Z4_9TREE</name>
<keyword evidence="2" id="KW-1185">Reference proteome</keyword>
<proteinExistence type="predicted"/>
<comment type="caution">
    <text evidence="1">The sequence shown here is derived from an EMBL/GenBank/DDBJ whole genome shotgun (WGS) entry which is preliminary data.</text>
</comment>
<organism evidence="1 2">
    <name type="scientific">Naganishia friedmannii</name>
    <dbReference type="NCBI Taxonomy" id="89922"/>
    <lineage>
        <taxon>Eukaryota</taxon>
        <taxon>Fungi</taxon>
        <taxon>Dikarya</taxon>
        <taxon>Basidiomycota</taxon>
        <taxon>Agaricomycotina</taxon>
        <taxon>Tremellomycetes</taxon>
        <taxon>Filobasidiales</taxon>
        <taxon>Filobasidiaceae</taxon>
        <taxon>Naganishia</taxon>
    </lineage>
</organism>
<accession>A0ACC2V5Z4</accession>
<dbReference type="EMBL" id="JASBWT010000024">
    <property type="protein sequence ID" value="KAJ9094763.1"/>
    <property type="molecule type" value="Genomic_DNA"/>
</dbReference>
<reference evidence="1" key="1">
    <citation type="submission" date="2023-04" db="EMBL/GenBank/DDBJ databases">
        <title>Draft Genome sequencing of Naganishia species isolated from polar environments using Oxford Nanopore Technology.</title>
        <authorList>
            <person name="Leo P."/>
            <person name="Venkateswaran K."/>
        </authorList>
    </citation>
    <scope>NUCLEOTIDE SEQUENCE</scope>
    <source>
        <strain evidence="1">MNA-CCFEE 5423</strain>
    </source>
</reference>
<gene>
    <name evidence="1" type="ORF">QFC21_005923</name>
</gene>
<evidence type="ECO:0000313" key="1">
    <source>
        <dbReference type="EMBL" id="KAJ9094763.1"/>
    </source>
</evidence>